<dbReference type="NCBIfam" id="TIGR00649">
    <property type="entry name" value="MG423"/>
    <property type="match status" value="1"/>
</dbReference>
<evidence type="ECO:0000256" key="3">
    <source>
        <dbReference type="ARBA" id="ARBA00022723"/>
    </source>
</evidence>
<feature type="binding site" evidence="12">
    <location>
        <position position="164"/>
    </location>
    <ligand>
        <name>Zn(2+)</name>
        <dbReference type="ChEBI" id="CHEBI:29105"/>
        <label>2</label>
        <note>catalytic</note>
    </ligand>
</feature>
<dbReference type="InterPro" id="IPR042173">
    <property type="entry name" value="RNase_J_2"/>
</dbReference>
<keyword evidence="8 9" id="KW-0694">RNA-binding</keyword>
<feature type="binding site" evidence="12">
    <location>
        <position position="94"/>
    </location>
    <ligand>
        <name>Zn(2+)</name>
        <dbReference type="ChEBI" id="CHEBI:29105"/>
        <label>1</label>
        <note>catalytic</note>
    </ligand>
</feature>
<dbReference type="EC" id="3.1.-.-" evidence="9"/>
<evidence type="ECO:0000256" key="4">
    <source>
        <dbReference type="ARBA" id="ARBA00022759"/>
    </source>
</evidence>
<comment type="cofactor">
    <cofactor evidence="12">
        <name>Ca(2+)</name>
        <dbReference type="ChEBI" id="CHEBI:29108"/>
    </cofactor>
    <text evidence="12">Binds 1 Ca(2+) cation per subunit. Seen in 1 crystal structure, it is not clear if it is physiologically important.</text>
</comment>
<evidence type="ECO:0000256" key="1">
    <source>
        <dbReference type="ARBA" id="ARBA00022490"/>
    </source>
</evidence>
<evidence type="ECO:0000313" key="14">
    <source>
        <dbReference type="EMBL" id="HIR65474.1"/>
    </source>
</evidence>
<reference evidence="14" key="2">
    <citation type="journal article" date="2021" name="PeerJ">
        <title>Extensive microbial diversity within the chicken gut microbiome revealed by metagenomics and culture.</title>
        <authorList>
            <person name="Gilroy R."/>
            <person name="Ravi A."/>
            <person name="Getino M."/>
            <person name="Pursley I."/>
            <person name="Horton D.L."/>
            <person name="Alikhan N.F."/>
            <person name="Baker D."/>
            <person name="Gharbi K."/>
            <person name="Hall N."/>
            <person name="Watson M."/>
            <person name="Adriaenssens E.M."/>
            <person name="Foster-Nyarko E."/>
            <person name="Jarju S."/>
            <person name="Secka A."/>
            <person name="Antonio M."/>
            <person name="Oren A."/>
            <person name="Chaudhuri R.R."/>
            <person name="La Ragione R."/>
            <person name="Hildebrand F."/>
            <person name="Pallen M.J."/>
        </authorList>
    </citation>
    <scope>NUCLEOTIDE SEQUENCE</scope>
    <source>
        <strain evidence="14">CHK121-14286</strain>
    </source>
</reference>
<dbReference type="EMBL" id="DVHL01000010">
    <property type="protein sequence ID" value="HIR65474.1"/>
    <property type="molecule type" value="Genomic_DNA"/>
</dbReference>
<comment type="subunit">
    <text evidence="9">Homodimer, may be a subunit of the RNA degradosome.</text>
</comment>
<name>A0A9D1E3J9_9BACT</name>
<feature type="binding site" evidence="12">
    <location>
        <position position="71"/>
    </location>
    <ligand>
        <name>Ca(2+)</name>
        <dbReference type="ChEBI" id="CHEBI:29108"/>
    </ligand>
</feature>
<dbReference type="GO" id="GO:0003723">
    <property type="term" value="F:RNA binding"/>
    <property type="evidence" value="ECO:0007669"/>
    <property type="project" value="UniProtKB-UniRule"/>
</dbReference>
<dbReference type="InterPro" id="IPR036866">
    <property type="entry name" value="RibonucZ/Hydroxyglut_hydro"/>
</dbReference>
<reference evidence="14" key="1">
    <citation type="submission" date="2020-10" db="EMBL/GenBank/DDBJ databases">
        <authorList>
            <person name="Gilroy R."/>
        </authorList>
    </citation>
    <scope>NUCLEOTIDE SEQUENCE</scope>
    <source>
        <strain evidence="14">CHK121-14286</strain>
    </source>
</reference>
<feature type="active site" description="Proton acceptor" evidence="10">
    <location>
        <position position="392"/>
    </location>
</feature>
<evidence type="ECO:0000259" key="13">
    <source>
        <dbReference type="SMART" id="SM00849"/>
    </source>
</evidence>
<keyword evidence="4 9" id="KW-0255">Endonuclease</keyword>
<keyword evidence="2 9" id="KW-0540">Nuclease</keyword>
<evidence type="ECO:0000256" key="7">
    <source>
        <dbReference type="ARBA" id="ARBA00022839"/>
    </source>
</evidence>
<dbReference type="InterPro" id="IPR030854">
    <property type="entry name" value="RNase_J_bac"/>
</dbReference>
<organism evidence="14 15">
    <name type="scientific">Candidatus Fimimonas gallinarum</name>
    <dbReference type="NCBI Taxonomy" id="2840821"/>
    <lineage>
        <taxon>Bacteria</taxon>
        <taxon>Pseudomonadati</taxon>
        <taxon>Myxococcota</taxon>
        <taxon>Myxococcia</taxon>
        <taxon>Myxococcales</taxon>
        <taxon>Cystobacterineae</taxon>
        <taxon>Myxococcaceae</taxon>
        <taxon>Myxococcaceae incertae sedis</taxon>
        <taxon>Candidatus Fimimonas</taxon>
    </lineage>
</organism>
<dbReference type="SUPFAM" id="SSF56281">
    <property type="entry name" value="Metallo-hydrolase/oxidoreductase"/>
    <property type="match status" value="1"/>
</dbReference>
<feature type="binding site" evidence="12">
    <location>
        <position position="98"/>
    </location>
    <ligand>
        <name>Zn(2+)</name>
        <dbReference type="ChEBI" id="CHEBI:29105"/>
        <label>1</label>
        <note>catalytic</note>
    </ligand>
</feature>
<comment type="similarity">
    <text evidence="9">Belongs to the metallo-beta-lactamase superfamily. RNA-metabolizing metallo-beta-lactamase-like family. Bacterial RNase J subfamily.</text>
</comment>
<dbReference type="InterPro" id="IPR001279">
    <property type="entry name" value="Metallo-B-lactamas"/>
</dbReference>
<comment type="cofactor">
    <cofactor evidence="12">
        <name>Zn(2+)</name>
        <dbReference type="ChEBI" id="CHEBI:29105"/>
    </cofactor>
    <text evidence="12">Binds 2 Zn(2+) ions per subunit. It is not clear if Zn(2+) or Mg(2+) is physiologically important.</text>
</comment>
<feature type="binding site" evidence="12">
    <location>
        <position position="99"/>
    </location>
    <ligand>
        <name>Zn(2+)</name>
        <dbReference type="ChEBI" id="CHEBI:29105"/>
        <label>1</label>
        <note>catalytic</note>
    </ligand>
</feature>
<proteinExistence type="inferred from homology"/>
<feature type="binding site" evidence="12">
    <location>
        <position position="96"/>
    </location>
    <ligand>
        <name>Zn(2+)</name>
        <dbReference type="ChEBI" id="CHEBI:29105"/>
        <label>1</label>
        <note>catalytic</note>
    </ligand>
</feature>
<dbReference type="GO" id="GO:0005737">
    <property type="term" value="C:cytoplasm"/>
    <property type="evidence" value="ECO:0007669"/>
    <property type="project" value="UniProtKB-SubCell"/>
</dbReference>
<feature type="binding site" evidence="12">
    <location>
        <position position="69"/>
    </location>
    <ligand>
        <name>Ca(2+)</name>
        <dbReference type="ChEBI" id="CHEBI:29108"/>
    </ligand>
</feature>
<feature type="domain" description="Metallo-beta-lactamase" evidence="13">
    <location>
        <begin position="41"/>
        <end position="238"/>
    </location>
</feature>
<keyword evidence="1 9" id="KW-0963">Cytoplasm</keyword>
<feature type="binding site" evidence="12">
    <location>
        <position position="467"/>
    </location>
    <ligand>
        <name>Ca(2+)</name>
        <dbReference type="ChEBI" id="CHEBI:29108"/>
    </ligand>
</feature>
<keyword evidence="12" id="KW-0106">Calcium</keyword>
<feature type="binding site" evidence="9 11">
    <location>
        <begin position="388"/>
        <end position="392"/>
    </location>
    <ligand>
        <name>substrate</name>
    </ligand>
</feature>
<feature type="binding site" evidence="12">
    <location>
        <position position="186"/>
    </location>
    <ligand>
        <name>Zn(2+)</name>
        <dbReference type="ChEBI" id="CHEBI:29105"/>
        <label>1</label>
        <note>catalytic</note>
    </ligand>
</feature>
<dbReference type="InterPro" id="IPR011108">
    <property type="entry name" value="RMMBL"/>
</dbReference>
<feature type="binding site" evidence="11">
    <location>
        <begin position="256"/>
        <end position="258"/>
    </location>
    <ligand>
        <name>substrate</name>
    </ligand>
</feature>
<dbReference type="InterPro" id="IPR041636">
    <property type="entry name" value="RNase_J_C"/>
</dbReference>
<gene>
    <name evidence="9" type="primary">rnj</name>
    <name evidence="14" type="ORF">IAC95_01085</name>
</gene>
<keyword evidence="6 12" id="KW-0862">Zinc</keyword>
<dbReference type="InterPro" id="IPR055132">
    <property type="entry name" value="RNase_J_b_CASP"/>
</dbReference>
<comment type="function">
    <text evidence="9">An RNase that has 5'-3' exonuclease and possibly endonuclease activity. Involved in maturation of rRNA and in some organisms also mRNA maturation and/or decay.</text>
</comment>
<dbReference type="Gene3D" id="3.40.50.10710">
    <property type="entry name" value="Metallo-hydrolase/oxidoreductase"/>
    <property type="match status" value="1"/>
</dbReference>
<evidence type="ECO:0000256" key="6">
    <source>
        <dbReference type="ARBA" id="ARBA00022833"/>
    </source>
</evidence>
<evidence type="ECO:0000256" key="8">
    <source>
        <dbReference type="ARBA" id="ARBA00022884"/>
    </source>
</evidence>
<dbReference type="InterPro" id="IPR004613">
    <property type="entry name" value="RNase_J"/>
</dbReference>
<feature type="binding site" evidence="12">
    <location>
        <position position="414"/>
    </location>
    <ligand>
        <name>Zn(2+)</name>
        <dbReference type="ChEBI" id="CHEBI:29105"/>
        <label>1</label>
        <note>catalytic</note>
    </ligand>
</feature>
<protein>
    <recommendedName>
        <fullName evidence="9">Ribonuclease J</fullName>
        <shortName evidence="9">RNase J</shortName>
        <ecNumber evidence="9">3.1.-.-</ecNumber>
    </recommendedName>
</protein>
<keyword evidence="5 9" id="KW-0378">Hydrolase</keyword>
<dbReference type="Pfam" id="PF17770">
    <property type="entry name" value="RNase_J_C"/>
    <property type="match status" value="1"/>
</dbReference>
<dbReference type="CDD" id="cd07714">
    <property type="entry name" value="RNaseJ_MBL-fold"/>
    <property type="match status" value="1"/>
</dbReference>
<evidence type="ECO:0000256" key="5">
    <source>
        <dbReference type="ARBA" id="ARBA00022801"/>
    </source>
</evidence>
<dbReference type="HAMAP" id="MF_01491">
    <property type="entry name" value="RNase_J_bact"/>
    <property type="match status" value="1"/>
</dbReference>
<evidence type="ECO:0000256" key="2">
    <source>
        <dbReference type="ARBA" id="ARBA00022722"/>
    </source>
</evidence>
<dbReference type="Pfam" id="PF00753">
    <property type="entry name" value="Lactamase_B"/>
    <property type="match status" value="1"/>
</dbReference>
<keyword evidence="7 9" id="KW-0269">Exonuclease</keyword>
<dbReference type="GO" id="GO:0004534">
    <property type="term" value="F:5'-3' RNA exonuclease activity"/>
    <property type="evidence" value="ECO:0007669"/>
    <property type="project" value="UniProtKB-UniRule"/>
</dbReference>
<dbReference type="SMART" id="SM00849">
    <property type="entry name" value="Lactamase_B"/>
    <property type="match status" value="1"/>
</dbReference>
<evidence type="ECO:0000313" key="15">
    <source>
        <dbReference type="Proteomes" id="UP000824200"/>
    </source>
</evidence>
<sequence>MKNSQQKSLSQQNAERNGVFRYGHPKGKLKVMFLGGVGEIGKNMTVFEYGDSIVVIDAGMSFPGNDMPGVDVVIPDFSYLVQNRNKIKAVLLTHGHEDHIGAIAFLVERLGGKLDLYGTKLTLALVENKLAEHSLTDKVNLVTISDKSVVSLGDFTAEFIHVSHSVAGSVAICLRTPVGVVLHTGDFKIDYTPLGNEIMNLNRIAEVGKQGVLLLMSESTNVEKAGYTMSESVVEDTMNKVFHEAKGRRIIVATFASNVDRIGMIIHLAKLYKRKIAVSGRSMIKYIETACRVGQMSVDNDIFVDIDKINNVEDGKLLILSTGSQGEPMSALTRMASGEFNKVHIGSNDTIVISATPIPGNERDIYNVINKLYRLGAMVVYSALEAVHVSGHACQEELKLIYTLVKPKYFIPIHGEYRHLKQHAMLVEKLGHKRSNIIIPDIGDCVELDNSVFKVCGTVTSGSVMVDGLGVGDVGNIVLKDRLSLAEEGILVCSVAVNEKGRVVSSVEVASRGCFFVGDDHNDAMVDELKRLLTEEIYSALRNGKNVPAVKSAIQRTARSYFRSKYKRNPVVLPLVLEV</sequence>
<comment type="caution">
    <text evidence="14">The sequence shown here is derived from an EMBL/GenBank/DDBJ whole genome shotgun (WGS) entry which is preliminary data.</text>
</comment>
<dbReference type="Pfam" id="PF22505">
    <property type="entry name" value="RNase_J_b_CASP"/>
    <property type="match status" value="1"/>
</dbReference>
<dbReference type="GO" id="GO:0006364">
    <property type="term" value="P:rRNA processing"/>
    <property type="evidence" value="ECO:0007669"/>
    <property type="project" value="UniProtKB-UniRule"/>
</dbReference>
<accession>A0A9D1E3J9</accession>
<evidence type="ECO:0000256" key="12">
    <source>
        <dbReference type="PIRSR" id="PIRSR004803-3"/>
    </source>
</evidence>
<dbReference type="GO" id="GO:0004521">
    <property type="term" value="F:RNA endonuclease activity"/>
    <property type="evidence" value="ECO:0007669"/>
    <property type="project" value="UniProtKB-UniRule"/>
</dbReference>
<feature type="active site" description="Proton donor" evidence="10">
    <location>
        <position position="218"/>
    </location>
</feature>
<keyword evidence="3 12" id="KW-0479">Metal-binding</keyword>
<evidence type="ECO:0000256" key="10">
    <source>
        <dbReference type="PIRSR" id="PIRSR004803-1"/>
    </source>
</evidence>
<evidence type="ECO:0000256" key="11">
    <source>
        <dbReference type="PIRSR" id="PIRSR004803-2"/>
    </source>
</evidence>
<dbReference type="Pfam" id="PF07521">
    <property type="entry name" value="RMMBL"/>
    <property type="match status" value="1"/>
</dbReference>
<dbReference type="Gene3D" id="3.60.15.10">
    <property type="entry name" value="Ribonuclease Z/Hydroxyacylglutathione hydrolase-like"/>
    <property type="match status" value="1"/>
</dbReference>
<comment type="subcellular location">
    <subcellularLocation>
        <location evidence="9">Cytoplasm</location>
    </subcellularLocation>
</comment>
<keyword evidence="9" id="KW-0698">rRNA processing</keyword>
<dbReference type="PIRSF" id="PIRSF004803">
    <property type="entry name" value="RnjA"/>
    <property type="match status" value="1"/>
</dbReference>
<evidence type="ECO:0000256" key="9">
    <source>
        <dbReference type="HAMAP-Rule" id="MF_01491"/>
    </source>
</evidence>
<dbReference type="PANTHER" id="PTHR43694:SF1">
    <property type="entry name" value="RIBONUCLEASE J"/>
    <property type="match status" value="1"/>
</dbReference>
<dbReference type="AlphaFoldDB" id="A0A9D1E3J9"/>
<dbReference type="Gene3D" id="3.10.20.580">
    <property type="match status" value="1"/>
</dbReference>
<dbReference type="PANTHER" id="PTHR43694">
    <property type="entry name" value="RIBONUCLEASE J"/>
    <property type="match status" value="1"/>
</dbReference>
<dbReference type="GO" id="GO:0008270">
    <property type="term" value="F:zinc ion binding"/>
    <property type="evidence" value="ECO:0007669"/>
    <property type="project" value="InterPro"/>
</dbReference>
<dbReference type="Proteomes" id="UP000824200">
    <property type="component" value="Unassembled WGS sequence"/>
</dbReference>